<evidence type="ECO:0000313" key="1">
    <source>
        <dbReference type="EMBL" id="CAD5126348.1"/>
    </source>
</evidence>
<gene>
    <name evidence="1" type="ORF">DGYR_LOCUS13596</name>
</gene>
<name>A0A7I8WDU1_9ANNE</name>
<sequence length="188" mass="21541">MDFSKYVHLPKLMEVIKEEKEFKEILDLCEKNIYRKNKKKVHKLEEEIIPQQENNTTAEREIDQSTRPVPIRATEEIPQTSTIADNTIATTLREQTAITTTSDEVIIEAAARAEAATTASADTGTTIKISDCNAVNYTQMDIGLLEELGINLQIGQEIEMEEINEVEEEEEEIVDKFYFDLQKKMKEK</sequence>
<comment type="caution">
    <text evidence="1">The sequence shown here is derived from an EMBL/GenBank/DDBJ whole genome shotgun (WGS) entry which is preliminary data.</text>
</comment>
<keyword evidence="2" id="KW-1185">Reference proteome</keyword>
<protein>
    <submittedName>
        <fullName evidence="1">DgyrCDS14494</fullName>
    </submittedName>
</protein>
<dbReference type="EMBL" id="CAJFCJ010000044">
    <property type="protein sequence ID" value="CAD5126348.1"/>
    <property type="molecule type" value="Genomic_DNA"/>
</dbReference>
<organism evidence="1 2">
    <name type="scientific">Dimorphilus gyrociliatus</name>
    <dbReference type="NCBI Taxonomy" id="2664684"/>
    <lineage>
        <taxon>Eukaryota</taxon>
        <taxon>Metazoa</taxon>
        <taxon>Spiralia</taxon>
        <taxon>Lophotrochozoa</taxon>
        <taxon>Annelida</taxon>
        <taxon>Polychaeta</taxon>
        <taxon>Polychaeta incertae sedis</taxon>
        <taxon>Dinophilidae</taxon>
        <taxon>Dimorphilus</taxon>
    </lineage>
</organism>
<reference evidence="1 2" key="1">
    <citation type="submission" date="2020-08" db="EMBL/GenBank/DDBJ databases">
        <authorList>
            <person name="Hejnol A."/>
        </authorList>
    </citation>
    <scope>NUCLEOTIDE SEQUENCE [LARGE SCALE GENOMIC DNA]</scope>
</reference>
<dbReference type="AlphaFoldDB" id="A0A7I8WDU1"/>
<dbReference type="Proteomes" id="UP000549394">
    <property type="component" value="Unassembled WGS sequence"/>
</dbReference>
<evidence type="ECO:0000313" key="2">
    <source>
        <dbReference type="Proteomes" id="UP000549394"/>
    </source>
</evidence>
<proteinExistence type="predicted"/>
<accession>A0A7I8WDU1</accession>